<dbReference type="Proteomes" id="UP000284322">
    <property type="component" value="Unassembled WGS sequence"/>
</dbReference>
<dbReference type="GO" id="GO:0016462">
    <property type="term" value="F:pyrophosphatase activity"/>
    <property type="evidence" value="ECO:0007669"/>
    <property type="project" value="TreeGrafter"/>
</dbReference>
<dbReference type="Gene3D" id="3.30.420.40">
    <property type="match status" value="1"/>
</dbReference>
<keyword evidence="3" id="KW-1185">Reference proteome</keyword>
<dbReference type="PANTHER" id="PTHR30005:SF0">
    <property type="entry name" value="RETROGRADE REGULATION PROTEIN 2"/>
    <property type="match status" value="1"/>
</dbReference>
<comment type="caution">
    <text evidence="2">The sequence shown here is derived from an EMBL/GenBank/DDBJ whole genome shotgun (WGS) entry which is preliminary data.</text>
</comment>
<dbReference type="AlphaFoldDB" id="A0A419R5P6"/>
<organism evidence="2 3">
    <name type="scientific">Tsuneonella suprasediminis</name>
    <dbReference type="NCBI Taxonomy" id="2306996"/>
    <lineage>
        <taxon>Bacteria</taxon>
        <taxon>Pseudomonadati</taxon>
        <taxon>Pseudomonadota</taxon>
        <taxon>Alphaproteobacteria</taxon>
        <taxon>Sphingomonadales</taxon>
        <taxon>Erythrobacteraceae</taxon>
        <taxon>Tsuneonella</taxon>
    </lineage>
</organism>
<evidence type="ECO:0000313" key="3">
    <source>
        <dbReference type="Proteomes" id="UP000284322"/>
    </source>
</evidence>
<accession>A0A419R5P6</accession>
<name>A0A419R5P6_9SPHN</name>
<reference evidence="2 3" key="1">
    <citation type="submission" date="2018-09" db="EMBL/GenBank/DDBJ databases">
        <title>Altererythrobacter sp.Ery1 and Ery12, the genome sequencing of novel strains in genus Alterythrobacter.</title>
        <authorList>
            <person name="Cheng H."/>
            <person name="Wu Y.-H."/>
            <person name="Fang C."/>
            <person name="Xu X.-W."/>
        </authorList>
    </citation>
    <scope>NUCLEOTIDE SEQUENCE [LARGE SCALE GENOMIC DNA]</scope>
    <source>
        <strain evidence="2 3">Ery12</strain>
    </source>
</reference>
<dbReference type="Gene3D" id="3.30.420.150">
    <property type="entry name" value="Exopolyphosphatase. Domain 2"/>
    <property type="match status" value="1"/>
</dbReference>
<dbReference type="Gene3D" id="1.10.3210.10">
    <property type="entry name" value="Hypothetical protein af1432"/>
    <property type="match status" value="1"/>
</dbReference>
<gene>
    <name evidence="2" type="ORF">D6858_00845</name>
</gene>
<proteinExistence type="predicted"/>
<dbReference type="EMBL" id="RAHJ01000003">
    <property type="protein sequence ID" value="RJX71216.1"/>
    <property type="molecule type" value="Genomic_DNA"/>
</dbReference>
<feature type="domain" description="Ppx/GppA phosphatase N-terminal" evidence="1">
    <location>
        <begin position="35"/>
        <end position="303"/>
    </location>
</feature>
<evidence type="ECO:0000313" key="2">
    <source>
        <dbReference type="EMBL" id="RJX71216.1"/>
    </source>
</evidence>
<evidence type="ECO:0000259" key="1">
    <source>
        <dbReference type="Pfam" id="PF02541"/>
    </source>
</evidence>
<dbReference type="OrthoDB" id="3698573at2"/>
<dbReference type="SUPFAM" id="SSF53067">
    <property type="entry name" value="Actin-like ATPase domain"/>
    <property type="match status" value="2"/>
</dbReference>
<protein>
    <submittedName>
        <fullName evidence="2">Ppx/GppA family phosphatase</fullName>
    </submittedName>
</protein>
<dbReference type="InterPro" id="IPR003695">
    <property type="entry name" value="Ppx_GppA_N"/>
</dbReference>
<dbReference type="RefSeq" id="WP_120106185.1">
    <property type="nucleotide sequence ID" value="NZ_RAHJ01000003.1"/>
</dbReference>
<dbReference type="PANTHER" id="PTHR30005">
    <property type="entry name" value="EXOPOLYPHOSPHATASE"/>
    <property type="match status" value="1"/>
</dbReference>
<dbReference type="Pfam" id="PF02541">
    <property type="entry name" value="Ppx-GppA"/>
    <property type="match status" value="1"/>
</dbReference>
<sequence>MSRKSEARERASQRAVIDIGSNTVRLVIYGGPPRAPTVLHNEKVSARLGREMDETGKMPTAAMEQAIGALRRFRILIEDHGITDLQTVATAAVRDASNGKAFLKQVAALGLNPRLLSGEEEARTSASGVIGAFPGAYGVVADLGGGSLELVSIEGGKSHHGVSLPFGTLRLPDLRAKGSAKFKRTIHSALAKVGWASAHEGPLYCVGGTWRAFAAYAMREAQIPLTDPHGFVLSSEDAMRLAKKVARTEPATLSAIEGISSMRAAALPDAAAMLKVMLGELNPDGLVFSGWGLREGLLYNTLSEIEQAKDPLIDSVIAFAGPRNGAVTEATRVAAWTAPLAHGSGHGSERLRVAAAMLSLSLARIEPNRRVSQAREWALDKRWVGIDPTGRAILAAALLGSCGQKEIPADLATLADEPQLHEAMGWGLAIRLARRMDAGSGTAALTSSLEQDESGIVLTVTPDRADIVGESVRKDIAALGNWFGCDAEVAIGDNLSR</sequence>
<dbReference type="InterPro" id="IPR043129">
    <property type="entry name" value="ATPase_NBD"/>
</dbReference>
<dbReference type="CDD" id="cd24052">
    <property type="entry name" value="ASKHA_NBD_HpPPX-GppA-like"/>
    <property type="match status" value="1"/>
</dbReference>
<dbReference type="InterPro" id="IPR050273">
    <property type="entry name" value="GppA/Ppx_hydrolase"/>
</dbReference>